<dbReference type="Gene3D" id="1.20.120.550">
    <property type="entry name" value="Membrane associated eicosanoid/glutathione metabolism-like domain"/>
    <property type="match status" value="1"/>
</dbReference>
<reference evidence="6 7" key="1">
    <citation type="submission" date="2017-08" db="EMBL/GenBank/DDBJ databases">
        <title>Infants hospitalized years apart are colonized by the same room-sourced microbial strains.</title>
        <authorList>
            <person name="Brooks B."/>
            <person name="Olm M.R."/>
            <person name="Firek B.A."/>
            <person name="Baker R."/>
            <person name="Thomas B.C."/>
            <person name="Morowitz M.J."/>
            <person name="Banfield J.F."/>
        </authorList>
    </citation>
    <scope>NUCLEOTIDE SEQUENCE [LARGE SCALE GENOMIC DNA]</scope>
    <source>
        <strain evidence="6">S2_005_003_R2_42</strain>
    </source>
</reference>
<dbReference type="Proteomes" id="UP000249046">
    <property type="component" value="Unassembled WGS sequence"/>
</dbReference>
<dbReference type="InterPro" id="IPR001129">
    <property type="entry name" value="Membr-assoc_MAPEG"/>
</dbReference>
<evidence type="ECO:0008006" key="8">
    <source>
        <dbReference type="Google" id="ProtNLM"/>
    </source>
</evidence>
<dbReference type="Pfam" id="PF01124">
    <property type="entry name" value="MAPEG"/>
    <property type="match status" value="1"/>
</dbReference>
<evidence type="ECO:0000256" key="2">
    <source>
        <dbReference type="ARBA" id="ARBA00022692"/>
    </source>
</evidence>
<keyword evidence="3 5" id="KW-1133">Transmembrane helix</keyword>
<dbReference type="SUPFAM" id="SSF161084">
    <property type="entry name" value="MAPEG domain-like"/>
    <property type="match status" value="1"/>
</dbReference>
<feature type="transmembrane region" description="Helical" evidence="5">
    <location>
        <begin position="65"/>
        <end position="83"/>
    </location>
</feature>
<dbReference type="GO" id="GO:0016020">
    <property type="term" value="C:membrane"/>
    <property type="evidence" value="ECO:0007669"/>
    <property type="project" value="UniProtKB-SubCell"/>
</dbReference>
<feature type="transmembrane region" description="Helical" evidence="5">
    <location>
        <begin position="12"/>
        <end position="31"/>
    </location>
</feature>
<name>A0A2W5LZR5_9GAMM</name>
<dbReference type="PANTHER" id="PTHR35371">
    <property type="entry name" value="INNER MEMBRANE PROTEIN"/>
    <property type="match status" value="1"/>
</dbReference>
<proteinExistence type="predicted"/>
<gene>
    <name evidence="6" type="ORF">DI564_12420</name>
</gene>
<evidence type="ECO:0000313" key="6">
    <source>
        <dbReference type="EMBL" id="PZQ12847.1"/>
    </source>
</evidence>
<evidence type="ECO:0000256" key="4">
    <source>
        <dbReference type="ARBA" id="ARBA00023136"/>
    </source>
</evidence>
<dbReference type="AlphaFoldDB" id="A0A2W5LZR5"/>
<keyword evidence="4 5" id="KW-0472">Membrane</keyword>
<protein>
    <recommendedName>
        <fullName evidence="8">MAPEG family protein</fullName>
    </recommendedName>
</protein>
<dbReference type="InterPro" id="IPR023352">
    <property type="entry name" value="MAPEG-like_dom_sf"/>
</dbReference>
<dbReference type="PANTHER" id="PTHR35371:SF1">
    <property type="entry name" value="BLR7753 PROTEIN"/>
    <property type="match status" value="1"/>
</dbReference>
<evidence type="ECO:0000256" key="5">
    <source>
        <dbReference type="SAM" id="Phobius"/>
    </source>
</evidence>
<dbReference type="EMBL" id="QFPO01000011">
    <property type="protein sequence ID" value="PZQ12847.1"/>
    <property type="molecule type" value="Genomic_DNA"/>
</dbReference>
<evidence type="ECO:0000256" key="3">
    <source>
        <dbReference type="ARBA" id="ARBA00022989"/>
    </source>
</evidence>
<sequence>MTIESLPIEIRMLAWAVVLGLIQLFAAAALMTRQRGMQWNASARDGVPTPLTGVAGRLERAQRNFLETFPFFAAAALAVALTGRSDAMTALGAQLYFWARVVYVPLYAAGIPYIRSLVWVASVVGLLLVLRGTF</sequence>
<feature type="transmembrane region" description="Helical" evidence="5">
    <location>
        <begin position="103"/>
        <end position="130"/>
    </location>
</feature>
<comment type="subcellular location">
    <subcellularLocation>
        <location evidence="1">Membrane</location>
    </subcellularLocation>
</comment>
<keyword evidence="2 5" id="KW-0812">Transmembrane</keyword>
<organism evidence="6 7">
    <name type="scientific">Rhodanobacter denitrificans</name>
    <dbReference type="NCBI Taxonomy" id="666685"/>
    <lineage>
        <taxon>Bacteria</taxon>
        <taxon>Pseudomonadati</taxon>
        <taxon>Pseudomonadota</taxon>
        <taxon>Gammaproteobacteria</taxon>
        <taxon>Lysobacterales</taxon>
        <taxon>Rhodanobacteraceae</taxon>
        <taxon>Rhodanobacter</taxon>
    </lineage>
</organism>
<evidence type="ECO:0000313" key="7">
    <source>
        <dbReference type="Proteomes" id="UP000249046"/>
    </source>
</evidence>
<evidence type="ECO:0000256" key="1">
    <source>
        <dbReference type="ARBA" id="ARBA00004370"/>
    </source>
</evidence>
<comment type="caution">
    <text evidence="6">The sequence shown here is derived from an EMBL/GenBank/DDBJ whole genome shotgun (WGS) entry which is preliminary data.</text>
</comment>
<accession>A0A2W5LZR5</accession>